<dbReference type="VEuPathDB" id="MicrosporidiaDB:AEWD_091770"/>
<proteinExistence type="predicted"/>
<evidence type="ECO:0000256" key="1">
    <source>
        <dbReference type="SAM" id="MobiDB-lite"/>
    </source>
</evidence>
<feature type="transmembrane region" description="Helical" evidence="2">
    <location>
        <begin position="385"/>
        <end position="407"/>
    </location>
</feature>
<dbReference type="AlphaFoldDB" id="M1K5N8"/>
<keyword evidence="2" id="KW-1133">Transmembrane helix</keyword>
<accession>M1K5N8</accession>
<name>M1K5N8_ENCCN</name>
<feature type="compositionally biased region" description="Basic and acidic residues" evidence="1">
    <location>
        <begin position="110"/>
        <end position="128"/>
    </location>
</feature>
<organism evidence="3">
    <name type="scientific">Encephalitozoon cuniculi</name>
    <name type="common">Microsporidian parasite</name>
    <dbReference type="NCBI Taxonomy" id="6035"/>
    <lineage>
        <taxon>Eukaryota</taxon>
        <taxon>Fungi</taxon>
        <taxon>Fungi incertae sedis</taxon>
        <taxon>Microsporidia</taxon>
        <taxon>Unikaryonidae</taxon>
        <taxon>Encephalitozoon</taxon>
    </lineage>
</organism>
<dbReference type="VEuPathDB" id="MicrosporidiaDB:ECU09_1720"/>
<dbReference type="VEuPathDB" id="MicrosporidiaDB:AEWR_091730"/>
<feature type="region of interest" description="Disordered" evidence="1">
    <location>
        <begin position="88"/>
        <end position="128"/>
    </location>
</feature>
<evidence type="ECO:0000313" key="3">
    <source>
        <dbReference type="EMBL" id="AGE96318.1"/>
    </source>
</evidence>
<feature type="compositionally biased region" description="Acidic residues" evidence="1">
    <location>
        <begin position="88"/>
        <end position="98"/>
    </location>
</feature>
<dbReference type="EMBL" id="KC513616">
    <property type="protein sequence ID" value="AGE96318.1"/>
    <property type="molecule type" value="Genomic_DNA"/>
</dbReference>
<evidence type="ECO:0000256" key="2">
    <source>
        <dbReference type="SAM" id="Phobius"/>
    </source>
</evidence>
<gene>
    <name evidence="3" type="ORF">ECU09_1720</name>
</gene>
<sequence>MLCGFLFVFSEPIEMRVSFPVFTLQAKAGFVIVGGGGGEKEFGKTNGIKVLDALCSKELAHYSTDDIIVDIGVFSSEDEFPQVGEDDMSWDEYDEENPDSLHGGSTSADGPHHKDSSSNDKNAKDVAETKDRHPTLYLAASGERSFYLLRLCDNDLALIKKVDKKVSSQLFVKDLYAVSDKKLYGFHDVVSSPNSLDDLLKPERRRKKANGSLLSDESYEEYTYRPFRKDRRIVFKREEGRSDIVGNWERFFVTTGLVHKVVHEGERYNFVYNSKKYSYEKEIGGIVYTNGMLVYYLKGKDSVLYFQGEHERVYNIPKITAMSCEGRYTVVGTASGHAYLFDKCALSGKRKVYDVPITAVGFMNGQVYFSSLDGFVGVQRVSRGYIAPCLVLSIIIFILAVLISAISRSTGLSFLGK</sequence>
<dbReference type="VEuPathDB" id="MicrosporidiaDB:M970_091730"/>
<reference evidence="3" key="1">
    <citation type="journal article" date="2013" name="Eukaryot. Cell">
        <title>Extremely Reduced Levels of Heterozygosity in the Vertebrate Pathogen Encephalitozoon cuniculi.</title>
        <authorList>
            <person name="Selman M."/>
            <person name="Sak B."/>
            <person name="Kvac M."/>
            <person name="Farinelli L."/>
            <person name="Weiss L.M."/>
            <person name="Corradi N."/>
        </authorList>
    </citation>
    <scope>NUCLEOTIDE SEQUENCE</scope>
</reference>
<protein>
    <submittedName>
        <fullName evidence="3">Uncharacterized protein</fullName>
    </submittedName>
</protein>
<dbReference type="VEuPathDB" id="MicrosporidiaDB:AEWQ_091750"/>
<keyword evidence="2" id="KW-0472">Membrane</keyword>
<keyword evidence="2" id="KW-0812">Transmembrane</keyword>